<reference evidence="1 2" key="2">
    <citation type="journal article" date="2003" name="Infect. Immun.">
        <title>Characterization and pathogenic significance of Vibrio vulnificus antigens preferentially expressed in septicemic patients.</title>
        <authorList>
            <person name="Kim Y.R."/>
            <person name="Lee S.E."/>
            <person name="Kim C.M."/>
            <person name="Kim S.Y."/>
            <person name="Shin E.K."/>
            <person name="Shin D.H."/>
            <person name="Chung S.S."/>
            <person name="Choy H.E."/>
            <person name="Progulske-Fox A."/>
            <person name="Hillman J.D."/>
            <person name="Handfield M."/>
            <person name="Rhee J.H."/>
        </authorList>
    </citation>
    <scope>NUCLEOTIDE SEQUENCE [LARGE SCALE GENOMIC DNA]</scope>
    <source>
        <strain evidence="1 2">CMCP6</strain>
    </source>
</reference>
<sequence length="73" mass="8338">MRQPDLVSTSTLSFQPKRKTMLNCRGYCQAEILLGKEPKSDFKPVKQETDRHDLTMKQPTNIGMFYGLSGSRT</sequence>
<protein>
    <submittedName>
        <fullName evidence="1">Uncharacterized protein</fullName>
    </submittedName>
</protein>
<name>A0A3Q0MFI9_VIBVU</name>
<accession>A0A3Q0MFI9</accession>
<gene>
    <name evidence="1" type="ordered locus">VV1_3243</name>
</gene>
<organism evidence="1 2">
    <name type="scientific">Vibrio vulnificus (strain CMCP6)</name>
    <dbReference type="NCBI Taxonomy" id="216895"/>
    <lineage>
        <taxon>Bacteria</taxon>
        <taxon>Pseudomonadati</taxon>
        <taxon>Pseudomonadota</taxon>
        <taxon>Gammaproteobacteria</taxon>
        <taxon>Vibrionales</taxon>
        <taxon>Vibrionaceae</taxon>
        <taxon>Vibrio</taxon>
    </lineage>
</organism>
<reference evidence="2" key="1">
    <citation type="submission" date="2002-12" db="EMBL/GenBank/DDBJ databases">
        <title>Complete genome sequence of Vibrio vulnificus CMCP6.</title>
        <authorList>
            <person name="Rhee J.H."/>
            <person name="Kim S.Y."/>
            <person name="Chung S.S."/>
            <person name="Kim J.J."/>
            <person name="Moon Y.H."/>
            <person name="Jeong H."/>
            <person name="Choy H.E."/>
        </authorList>
    </citation>
    <scope>NUCLEOTIDE SEQUENCE [LARGE SCALE GENOMIC DNA]</scope>
    <source>
        <strain evidence="2">CMCP6</strain>
    </source>
</reference>
<dbReference type="EMBL" id="AE016795">
    <property type="protein sequence ID" value="ADV91957.1"/>
    <property type="molecule type" value="Genomic_DNA"/>
</dbReference>
<dbReference type="KEGG" id="vvu:VV1_3243"/>
<proteinExistence type="predicted"/>
<dbReference type="AlphaFoldDB" id="A0A3Q0MFI9"/>
<evidence type="ECO:0000313" key="1">
    <source>
        <dbReference type="EMBL" id="ADV91957.1"/>
    </source>
</evidence>
<evidence type="ECO:0000313" key="2">
    <source>
        <dbReference type="Proteomes" id="UP000002275"/>
    </source>
</evidence>
<reference evidence="1 2" key="3">
    <citation type="journal article" date="2011" name="Mol. Syst. Biol.">
        <title>Integrative genome-scale metabolic analysis of Vibrio vulnificus for drug targeting and discovery.</title>
        <authorList>
            <person name="Kim H.U."/>
            <person name="Kim S.Y."/>
            <person name="Jeong H."/>
            <person name="Kim T.Y."/>
            <person name="Kim J.J."/>
            <person name="Choy H.E."/>
            <person name="Yi K.Y."/>
            <person name="Rhee J.H."/>
            <person name="Lee S.Y."/>
        </authorList>
    </citation>
    <scope>NUCLEOTIDE SEQUENCE [LARGE SCALE GENOMIC DNA]</scope>
    <source>
        <strain evidence="1 2">CMCP6</strain>
    </source>
</reference>
<dbReference type="Proteomes" id="UP000002275">
    <property type="component" value="Chromosome I"/>
</dbReference>